<dbReference type="AlphaFoldDB" id="A0A0C3BCY4"/>
<name>A0A0C3BCY4_PILCF</name>
<evidence type="ECO:0000313" key="1">
    <source>
        <dbReference type="EMBL" id="KIM84173.1"/>
    </source>
</evidence>
<gene>
    <name evidence="1" type="ORF">PILCRDRAFT_818500</name>
</gene>
<dbReference type="InParanoid" id="A0A0C3BCY4"/>
<accession>A0A0C3BCY4</accession>
<reference evidence="1 2" key="1">
    <citation type="submission" date="2014-04" db="EMBL/GenBank/DDBJ databases">
        <authorList>
            <consortium name="DOE Joint Genome Institute"/>
            <person name="Kuo A."/>
            <person name="Tarkka M."/>
            <person name="Buscot F."/>
            <person name="Kohler A."/>
            <person name="Nagy L.G."/>
            <person name="Floudas D."/>
            <person name="Copeland A."/>
            <person name="Barry K.W."/>
            <person name="Cichocki N."/>
            <person name="Veneault-Fourrey C."/>
            <person name="LaButti K."/>
            <person name="Lindquist E.A."/>
            <person name="Lipzen A."/>
            <person name="Lundell T."/>
            <person name="Morin E."/>
            <person name="Murat C."/>
            <person name="Sun H."/>
            <person name="Tunlid A."/>
            <person name="Henrissat B."/>
            <person name="Grigoriev I.V."/>
            <person name="Hibbett D.S."/>
            <person name="Martin F."/>
            <person name="Nordberg H.P."/>
            <person name="Cantor M.N."/>
            <person name="Hua S.X."/>
        </authorList>
    </citation>
    <scope>NUCLEOTIDE SEQUENCE [LARGE SCALE GENOMIC DNA]</scope>
    <source>
        <strain evidence="1 2">F 1598</strain>
    </source>
</reference>
<dbReference type="HOGENOM" id="CLU_2832047_0_0_1"/>
<protein>
    <submittedName>
        <fullName evidence="1">Uncharacterized protein</fullName>
    </submittedName>
</protein>
<dbReference type="EMBL" id="KN832988">
    <property type="protein sequence ID" value="KIM84173.1"/>
    <property type="molecule type" value="Genomic_DNA"/>
</dbReference>
<evidence type="ECO:0000313" key="2">
    <source>
        <dbReference type="Proteomes" id="UP000054166"/>
    </source>
</evidence>
<proteinExistence type="predicted"/>
<keyword evidence="2" id="KW-1185">Reference proteome</keyword>
<dbReference type="Proteomes" id="UP000054166">
    <property type="component" value="Unassembled WGS sequence"/>
</dbReference>
<reference evidence="2" key="2">
    <citation type="submission" date="2015-01" db="EMBL/GenBank/DDBJ databases">
        <title>Evolutionary Origins and Diversification of the Mycorrhizal Mutualists.</title>
        <authorList>
            <consortium name="DOE Joint Genome Institute"/>
            <consortium name="Mycorrhizal Genomics Consortium"/>
            <person name="Kohler A."/>
            <person name="Kuo A."/>
            <person name="Nagy L.G."/>
            <person name="Floudas D."/>
            <person name="Copeland A."/>
            <person name="Barry K.W."/>
            <person name="Cichocki N."/>
            <person name="Veneault-Fourrey C."/>
            <person name="LaButti K."/>
            <person name="Lindquist E.A."/>
            <person name="Lipzen A."/>
            <person name="Lundell T."/>
            <person name="Morin E."/>
            <person name="Murat C."/>
            <person name="Riley R."/>
            <person name="Ohm R."/>
            <person name="Sun H."/>
            <person name="Tunlid A."/>
            <person name="Henrissat B."/>
            <person name="Grigoriev I.V."/>
            <person name="Hibbett D.S."/>
            <person name="Martin F."/>
        </authorList>
    </citation>
    <scope>NUCLEOTIDE SEQUENCE [LARGE SCALE GENOMIC DNA]</scope>
    <source>
        <strain evidence="2">F 1598</strain>
    </source>
</reference>
<sequence length="66" mass="7236">MCAVDRSSSCTGTRHHLGRYLLFELWKSFIEDRSSASVFSSVGSNGCGVHDRSILSCNIGQRGKDI</sequence>
<organism evidence="1 2">
    <name type="scientific">Piloderma croceum (strain F 1598)</name>
    <dbReference type="NCBI Taxonomy" id="765440"/>
    <lineage>
        <taxon>Eukaryota</taxon>
        <taxon>Fungi</taxon>
        <taxon>Dikarya</taxon>
        <taxon>Basidiomycota</taxon>
        <taxon>Agaricomycotina</taxon>
        <taxon>Agaricomycetes</taxon>
        <taxon>Agaricomycetidae</taxon>
        <taxon>Atheliales</taxon>
        <taxon>Atheliaceae</taxon>
        <taxon>Piloderma</taxon>
    </lineage>
</organism>